<dbReference type="Pfam" id="PF13853">
    <property type="entry name" value="7tm_4"/>
    <property type="match status" value="1"/>
</dbReference>
<keyword evidence="3 13" id="KW-1003">Cell membrane</keyword>
<feature type="transmembrane region" description="Helical" evidence="13">
    <location>
        <begin position="240"/>
        <end position="258"/>
    </location>
</feature>
<dbReference type="FunFam" id="1.20.1070.10:FF:000037">
    <property type="entry name" value="Olfactory receptor"/>
    <property type="match status" value="1"/>
</dbReference>
<sequence length="307" mass="34233">MSNVTAITGFILMGFSDIHELETLCGVTFLLTYLLTLMSNFLTITLITLDLKLQSPMYFFLKNLSLLDIFLVSVTIPNFFVHSLTYNNSISTLGCACQVFFMASFGSGEVFVLTVMSYDRYVAVCSPLHYDAIMNNVTCMLMMGASWSTALLLGVMYTAAIFSMPFCGSNVISQIFCDVPSLLRILCSKSFAVIYTSLGIGLFLGMFCFICIVISYFYIFSTVLKIPTTKGQYKAFATCLPHLIVFTVYIATACFAYLKPPSNTTSIIDRFLSMLHTVLPPALNPVIYSLRNTDVHNALKRVLQNFY</sequence>
<evidence type="ECO:0000256" key="1">
    <source>
        <dbReference type="ARBA" id="ARBA00002936"/>
    </source>
</evidence>
<evidence type="ECO:0000256" key="12">
    <source>
        <dbReference type="RuleBase" id="RU000688"/>
    </source>
</evidence>
<dbReference type="AlphaFoldDB" id="A0A9J7FPN9"/>
<keyword evidence="6 13" id="KW-0552">Olfaction</keyword>
<keyword evidence="4 13" id="KW-0716">Sensory transduction</keyword>
<keyword evidence="8 12" id="KW-0297">G-protein coupled receptor</keyword>
<evidence type="ECO:0000256" key="7">
    <source>
        <dbReference type="ARBA" id="ARBA00022989"/>
    </source>
</evidence>
<dbReference type="PROSITE" id="PS50262">
    <property type="entry name" value="G_PROTEIN_RECEP_F1_2"/>
    <property type="match status" value="1"/>
</dbReference>
<comment type="function">
    <text evidence="1">Odorant receptor.</text>
</comment>
<feature type="domain" description="G-protein coupled receptors family 1 profile" evidence="14">
    <location>
        <begin position="39"/>
        <end position="288"/>
    </location>
</feature>
<evidence type="ECO:0000256" key="10">
    <source>
        <dbReference type="ARBA" id="ARBA00023170"/>
    </source>
</evidence>
<gene>
    <name evidence="16" type="primary">LOC100757194</name>
</gene>
<comment type="subcellular location">
    <subcellularLocation>
        <location evidence="2 13">Cell membrane</location>
        <topology evidence="2 13">Multi-pass membrane protein</topology>
    </subcellularLocation>
</comment>
<evidence type="ECO:0000256" key="3">
    <source>
        <dbReference type="ARBA" id="ARBA00022475"/>
    </source>
</evidence>
<dbReference type="PROSITE" id="PS00237">
    <property type="entry name" value="G_PROTEIN_RECEP_F1_1"/>
    <property type="match status" value="1"/>
</dbReference>
<keyword evidence="10 12" id="KW-0675">Receptor</keyword>
<evidence type="ECO:0000259" key="14">
    <source>
        <dbReference type="PROSITE" id="PS50262"/>
    </source>
</evidence>
<keyword evidence="11 12" id="KW-0807">Transducer</keyword>
<keyword evidence="5 12" id="KW-0812">Transmembrane</keyword>
<dbReference type="InterPro" id="IPR000276">
    <property type="entry name" value="GPCR_Rhodpsn"/>
</dbReference>
<evidence type="ECO:0000256" key="4">
    <source>
        <dbReference type="ARBA" id="ARBA00022606"/>
    </source>
</evidence>
<organism evidence="15 16">
    <name type="scientific">Cricetulus griseus</name>
    <name type="common">Chinese hamster</name>
    <name type="synonym">Cricetulus barabensis griseus</name>
    <dbReference type="NCBI Taxonomy" id="10029"/>
    <lineage>
        <taxon>Eukaryota</taxon>
        <taxon>Metazoa</taxon>
        <taxon>Chordata</taxon>
        <taxon>Craniata</taxon>
        <taxon>Vertebrata</taxon>
        <taxon>Euteleostomi</taxon>
        <taxon>Mammalia</taxon>
        <taxon>Eutheria</taxon>
        <taxon>Euarchontoglires</taxon>
        <taxon>Glires</taxon>
        <taxon>Rodentia</taxon>
        <taxon>Myomorpha</taxon>
        <taxon>Muroidea</taxon>
        <taxon>Cricetidae</taxon>
        <taxon>Cricetinae</taxon>
        <taxon>Cricetulus</taxon>
    </lineage>
</organism>
<feature type="transmembrane region" description="Helical" evidence="13">
    <location>
        <begin position="26"/>
        <end position="51"/>
    </location>
</feature>
<dbReference type="OrthoDB" id="6151005at2759"/>
<evidence type="ECO:0000313" key="16">
    <source>
        <dbReference type="RefSeq" id="XP_027263292.1"/>
    </source>
</evidence>
<evidence type="ECO:0000256" key="8">
    <source>
        <dbReference type="ARBA" id="ARBA00023040"/>
    </source>
</evidence>
<dbReference type="KEGG" id="cge:100757194"/>
<evidence type="ECO:0000256" key="5">
    <source>
        <dbReference type="ARBA" id="ARBA00022692"/>
    </source>
</evidence>
<evidence type="ECO:0000256" key="2">
    <source>
        <dbReference type="ARBA" id="ARBA00004651"/>
    </source>
</evidence>
<keyword evidence="7 13" id="KW-1133">Transmembrane helix</keyword>
<feature type="transmembrane region" description="Helical" evidence="13">
    <location>
        <begin position="192"/>
        <end position="219"/>
    </location>
</feature>
<dbReference type="GO" id="GO:0005886">
    <property type="term" value="C:plasma membrane"/>
    <property type="evidence" value="ECO:0007669"/>
    <property type="project" value="UniProtKB-SubCell"/>
</dbReference>
<keyword evidence="15" id="KW-1185">Reference proteome</keyword>
<dbReference type="PANTHER" id="PTHR26452">
    <property type="entry name" value="OLFACTORY RECEPTOR"/>
    <property type="match status" value="1"/>
</dbReference>
<reference evidence="15" key="2">
    <citation type="journal article" date="2020" name="Biotechnol. Bioeng.">
        <title>Chromosome-scale scaffolds for the Chinese hamster reference genome assembly to facilitate the study of the CHO epigenome.</title>
        <authorList>
            <person name="Hilliard W."/>
            <person name="MacDonald M."/>
            <person name="Lee K.H."/>
        </authorList>
    </citation>
    <scope>NUCLEOTIDE SEQUENCE [LARGE SCALE GENOMIC DNA]</scope>
    <source>
        <strain evidence="15">17A/GY</strain>
    </source>
</reference>
<reference evidence="16" key="3">
    <citation type="submission" date="2025-08" db="UniProtKB">
        <authorList>
            <consortium name="RefSeq"/>
        </authorList>
    </citation>
    <scope>IDENTIFICATION</scope>
    <source>
        <strain evidence="16">17A/GY</strain>
        <tissue evidence="16">Liver</tissue>
    </source>
</reference>
<feature type="transmembrane region" description="Helical" evidence="13">
    <location>
        <begin position="63"/>
        <end position="84"/>
    </location>
</feature>
<accession>A0A9J7FPN9</accession>
<evidence type="ECO:0000313" key="15">
    <source>
        <dbReference type="Proteomes" id="UP001108280"/>
    </source>
</evidence>
<evidence type="ECO:0000256" key="6">
    <source>
        <dbReference type="ARBA" id="ARBA00022725"/>
    </source>
</evidence>
<dbReference type="InterPro" id="IPR050516">
    <property type="entry name" value="Olfactory_GPCR"/>
</dbReference>
<dbReference type="Gene3D" id="1.20.1070.10">
    <property type="entry name" value="Rhodopsin 7-helix transmembrane proteins"/>
    <property type="match status" value="1"/>
</dbReference>
<evidence type="ECO:0000256" key="9">
    <source>
        <dbReference type="ARBA" id="ARBA00023136"/>
    </source>
</evidence>
<dbReference type="InterPro" id="IPR017452">
    <property type="entry name" value="GPCR_Rhodpsn_7TM"/>
</dbReference>
<dbReference type="InterPro" id="IPR000725">
    <property type="entry name" value="Olfact_rcpt"/>
</dbReference>
<dbReference type="PRINTS" id="PR00245">
    <property type="entry name" value="OLFACTORYR"/>
</dbReference>
<proteinExistence type="inferred from homology"/>
<evidence type="ECO:0000256" key="13">
    <source>
        <dbReference type="RuleBase" id="RU363047"/>
    </source>
</evidence>
<dbReference type="Proteomes" id="UP001108280">
    <property type="component" value="Chromosome 3"/>
</dbReference>
<dbReference type="GeneID" id="100757194"/>
<dbReference type="GO" id="GO:0004930">
    <property type="term" value="F:G protein-coupled receptor activity"/>
    <property type="evidence" value="ECO:0007669"/>
    <property type="project" value="UniProtKB-KW"/>
</dbReference>
<reference evidence="15" key="1">
    <citation type="journal article" date="2018" name="Biotechnol. Bioeng.">
        <title>A reference genome of the Chinese hamster based on a hybrid assembly strategy.</title>
        <authorList>
            <person name="Rupp O."/>
            <person name="MacDonald M.L."/>
            <person name="Li S."/>
            <person name="Dhiman H."/>
            <person name="Polson S."/>
            <person name="Griep S."/>
            <person name="Heffner K."/>
            <person name="Hernandez I."/>
            <person name="Brinkrolf K."/>
            <person name="Jadhav V."/>
            <person name="Samoudi M."/>
            <person name="Hao H."/>
            <person name="Kingham B."/>
            <person name="Goesmann A."/>
            <person name="Betenbaugh M.J."/>
            <person name="Lewis N.E."/>
            <person name="Borth N."/>
            <person name="Lee K.H."/>
        </authorList>
    </citation>
    <scope>NUCLEOTIDE SEQUENCE [LARGE SCALE GENOMIC DNA]</scope>
    <source>
        <strain evidence="15">17A/GY</strain>
    </source>
</reference>
<keyword evidence="9 13" id="KW-0472">Membrane</keyword>
<dbReference type="GO" id="GO:0004984">
    <property type="term" value="F:olfactory receptor activity"/>
    <property type="evidence" value="ECO:0007669"/>
    <property type="project" value="InterPro"/>
</dbReference>
<feature type="transmembrane region" description="Helical" evidence="13">
    <location>
        <begin position="90"/>
        <end position="113"/>
    </location>
</feature>
<comment type="similarity">
    <text evidence="12">Belongs to the G-protein coupled receptor 1 family.</text>
</comment>
<protein>
    <recommendedName>
        <fullName evidence="13">Olfactory receptor</fullName>
    </recommendedName>
</protein>
<name>A0A9J7FPN9_CRIGR</name>
<evidence type="ECO:0000256" key="11">
    <source>
        <dbReference type="ARBA" id="ARBA00023224"/>
    </source>
</evidence>
<dbReference type="SUPFAM" id="SSF81321">
    <property type="entry name" value="Family A G protein-coupled receptor-like"/>
    <property type="match status" value="1"/>
</dbReference>
<dbReference type="PRINTS" id="PR00237">
    <property type="entry name" value="GPCRRHODOPSN"/>
</dbReference>
<dbReference type="RefSeq" id="XP_027263292.1">
    <property type="nucleotide sequence ID" value="XM_027407491.1"/>
</dbReference>
<dbReference type="CDD" id="cd15227">
    <property type="entry name" value="7tmA_OR14-like"/>
    <property type="match status" value="1"/>
</dbReference>